<dbReference type="InterPro" id="IPR052155">
    <property type="entry name" value="Biofilm_reg_signaling"/>
</dbReference>
<feature type="domain" description="PAS" evidence="2">
    <location>
        <begin position="149"/>
        <end position="220"/>
    </location>
</feature>
<accession>A0A813JD94</accession>
<name>A0A813JD94_POLGL</name>
<reference evidence="4" key="1">
    <citation type="submission" date="2021-02" db="EMBL/GenBank/DDBJ databases">
        <authorList>
            <person name="Dougan E. K."/>
            <person name="Rhodes N."/>
            <person name="Thang M."/>
            <person name="Chan C."/>
        </authorList>
    </citation>
    <scope>NUCLEOTIDE SEQUENCE</scope>
</reference>
<dbReference type="InterPro" id="IPR000700">
    <property type="entry name" value="PAS-assoc_C"/>
</dbReference>
<dbReference type="NCBIfam" id="TIGR00229">
    <property type="entry name" value="sensory_box"/>
    <property type="match status" value="4"/>
</dbReference>
<feature type="domain" description="PAS" evidence="2">
    <location>
        <begin position="403"/>
        <end position="474"/>
    </location>
</feature>
<sequence length="631" mass="68371">APPLDESEAAAFLLGGASLPVFGVDLGLRVTVWNQSIAELTGLSAQEALGRHLVEALAPEGEESSASYRRQLVQALEADLQSSPSSCSSFCSSPHGSPSTEVSKLQIQAVDGQRHQFHVATCRSKMGVVTGLLGLSTGCRAEVEQGSKIAADLRRVIDTACVPIFGVDVGGCINEWNSAAVSTFGWSREETAGRLLVETVITDSYQQEAAKILERSLQGRETTNFEMPFFTKSGWRWELLLSATPRRGDAGEVIGTIFVAQNITELRKELRKVLADQQQGAGDLTCLIETADAPIFSVDVNGCIVHWNEKTAAILGWAKEVAFGCNLVQEFVTDDCQGKVNAAWEQVALGQHVSGLEFSLKAQGGQLVRVLANPVARRSASGQIVGVLCIGQEITCRAQASAEAEELARVIYTANALIFGVDTEGCITEWNRKLAELSGQEKEEIYGKPFVANFVPEAEREEVSRVLAEALANNSNSSSSNNNSNNSSNYEFTLCTRDQQFRKILLSATARRSATGEVTGVIGVGQDITELYHQRLEAAIMTDDLWRLIDTANAAIFAVDREGKVTFWNQKVAELAGHPYEAVIGKPLVENFISEEYREEVAGVLEDVLSGESVHNVEIVLFSHDGERTKV</sequence>
<organism evidence="4 5">
    <name type="scientific">Polarella glacialis</name>
    <name type="common">Dinoflagellate</name>
    <dbReference type="NCBI Taxonomy" id="89957"/>
    <lineage>
        <taxon>Eukaryota</taxon>
        <taxon>Sar</taxon>
        <taxon>Alveolata</taxon>
        <taxon>Dinophyceae</taxon>
        <taxon>Suessiales</taxon>
        <taxon>Suessiaceae</taxon>
        <taxon>Polarella</taxon>
    </lineage>
</organism>
<dbReference type="InterPro" id="IPR001610">
    <property type="entry name" value="PAC"/>
</dbReference>
<evidence type="ECO:0000259" key="2">
    <source>
        <dbReference type="PROSITE" id="PS50112"/>
    </source>
</evidence>
<dbReference type="EMBL" id="CAJNNW010024656">
    <property type="protein sequence ID" value="CAE8673554.1"/>
    <property type="molecule type" value="Genomic_DNA"/>
</dbReference>
<dbReference type="PROSITE" id="PS50113">
    <property type="entry name" value="PAC"/>
    <property type="match status" value="3"/>
</dbReference>
<evidence type="ECO:0000259" key="3">
    <source>
        <dbReference type="PROSITE" id="PS50113"/>
    </source>
</evidence>
<feature type="domain" description="PAS" evidence="2">
    <location>
        <begin position="6"/>
        <end position="79"/>
    </location>
</feature>
<feature type="domain" description="PAS" evidence="2">
    <location>
        <begin position="287"/>
        <end position="351"/>
    </location>
</feature>
<evidence type="ECO:0000256" key="1">
    <source>
        <dbReference type="ARBA" id="ARBA00023170"/>
    </source>
</evidence>
<dbReference type="PRINTS" id="PR01033">
    <property type="entry name" value="PHYTOCHROME"/>
</dbReference>
<protein>
    <recommendedName>
        <fullName evidence="6">PAS domain S-box protein</fullName>
    </recommendedName>
</protein>
<feature type="domain" description="PAC" evidence="3">
    <location>
        <begin position="223"/>
        <end position="275"/>
    </location>
</feature>
<dbReference type="InterPro" id="IPR013767">
    <property type="entry name" value="PAS_fold"/>
</dbReference>
<evidence type="ECO:0000313" key="4">
    <source>
        <dbReference type="EMBL" id="CAE8673554.1"/>
    </source>
</evidence>
<dbReference type="Gene3D" id="3.30.450.20">
    <property type="entry name" value="PAS domain"/>
    <property type="match status" value="5"/>
</dbReference>
<feature type="domain" description="PAC" evidence="3">
    <location>
        <begin position="488"/>
        <end position="540"/>
    </location>
</feature>
<dbReference type="Proteomes" id="UP000626109">
    <property type="component" value="Unassembled WGS sequence"/>
</dbReference>
<dbReference type="SMART" id="SM00086">
    <property type="entry name" value="PAC"/>
    <property type="match status" value="3"/>
</dbReference>
<evidence type="ECO:0000313" key="5">
    <source>
        <dbReference type="Proteomes" id="UP000626109"/>
    </source>
</evidence>
<dbReference type="Pfam" id="PF00989">
    <property type="entry name" value="PAS"/>
    <property type="match status" value="5"/>
</dbReference>
<feature type="non-terminal residue" evidence="4">
    <location>
        <position position="1"/>
    </location>
</feature>
<dbReference type="GO" id="GO:0009584">
    <property type="term" value="P:detection of visible light"/>
    <property type="evidence" value="ECO:0007669"/>
    <property type="project" value="InterPro"/>
</dbReference>
<dbReference type="PANTHER" id="PTHR44757:SF2">
    <property type="entry name" value="BIOFILM ARCHITECTURE MAINTENANCE PROTEIN MBAA"/>
    <property type="match status" value="1"/>
</dbReference>
<dbReference type="InterPro" id="IPR035965">
    <property type="entry name" value="PAS-like_dom_sf"/>
</dbReference>
<dbReference type="SMART" id="SM00091">
    <property type="entry name" value="PAS"/>
    <property type="match status" value="5"/>
</dbReference>
<dbReference type="PROSITE" id="PS50112">
    <property type="entry name" value="PAS"/>
    <property type="match status" value="5"/>
</dbReference>
<comment type="caution">
    <text evidence="4">The sequence shown here is derived from an EMBL/GenBank/DDBJ whole genome shotgun (WGS) entry which is preliminary data.</text>
</comment>
<dbReference type="SUPFAM" id="SSF55785">
    <property type="entry name" value="PYP-like sensor domain (PAS domain)"/>
    <property type="match status" value="5"/>
</dbReference>
<dbReference type="InterPro" id="IPR000014">
    <property type="entry name" value="PAS"/>
</dbReference>
<feature type="non-terminal residue" evidence="4">
    <location>
        <position position="631"/>
    </location>
</feature>
<dbReference type="CDD" id="cd00130">
    <property type="entry name" value="PAS"/>
    <property type="match status" value="5"/>
</dbReference>
<dbReference type="PANTHER" id="PTHR44757">
    <property type="entry name" value="DIGUANYLATE CYCLASE DGCP"/>
    <property type="match status" value="1"/>
</dbReference>
<gene>
    <name evidence="4" type="ORF">PGLA2088_LOCUS18587</name>
</gene>
<keyword evidence="1" id="KW-0675">Receptor</keyword>
<proteinExistence type="predicted"/>
<dbReference type="GO" id="GO:0006355">
    <property type="term" value="P:regulation of DNA-templated transcription"/>
    <property type="evidence" value="ECO:0007669"/>
    <property type="project" value="InterPro"/>
</dbReference>
<dbReference type="InterPro" id="IPR001294">
    <property type="entry name" value="Phytochrome"/>
</dbReference>
<evidence type="ECO:0008006" key="6">
    <source>
        <dbReference type="Google" id="ProtNLM"/>
    </source>
</evidence>
<feature type="domain" description="PAC" evidence="3">
    <location>
        <begin position="354"/>
        <end position="406"/>
    </location>
</feature>
<feature type="domain" description="PAS" evidence="2">
    <location>
        <begin position="541"/>
        <end position="612"/>
    </location>
</feature>
<dbReference type="AlphaFoldDB" id="A0A813JD94"/>